<organism evidence="1 2">
    <name type="scientific">Toxocara canis</name>
    <name type="common">Canine roundworm</name>
    <dbReference type="NCBI Taxonomy" id="6265"/>
    <lineage>
        <taxon>Eukaryota</taxon>
        <taxon>Metazoa</taxon>
        <taxon>Ecdysozoa</taxon>
        <taxon>Nematoda</taxon>
        <taxon>Chromadorea</taxon>
        <taxon>Rhabditida</taxon>
        <taxon>Spirurina</taxon>
        <taxon>Ascaridomorpha</taxon>
        <taxon>Ascaridoidea</taxon>
        <taxon>Toxocaridae</taxon>
        <taxon>Toxocara</taxon>
    </lineage>
</organism>
<protein>
    <submittedName>
        <fullName evidence="1">Uncharacterized protein</fullName>
    </submittedName>
</protein>
<gene>
    <name evidence="1" type="ORF">Tcan_18520</name>
</gene>
<evidence type="ECO:0000313" key="2">
    <source>
        <dbReference type="Proteomes" id="UP000031036"/>
    </source>
</evidence>
<reference evidence="1 2" key="1">
    <citation type="submission" date="2014-11" db="EMBL/GenBank/DDBJ databases">
        <title>Genetic blueprint of the zoonotic pathogen Toxocara canis.</title>
        <authorList>
            <person name="Zhu X.-Q."/>
            <person name="Korhonen P.K."/>
            <person name="Cai H."/>
            <person name="Young N.D."/>
            <person name="Nejsum P."/>
            <person name="von Samson-Himmelstjerna G."/>
            <person name="Boag P.R."/>
            <person name="Tan P."/>
            <person name="Li Q."/>
            <person name="Min J."/>
            <person name="Yang Y."/>
            <person name="Wang X."/>
            <person name="Fang X."/>
            <person name="Hall R.S."/>
            <person name="Hofmann A."/>
            <person name="Sternberg P.W."/>
            <person name="Jex A.R."/>
            <person name="Gasser R.B."/>
        </authorList>
    </citation>
    <scope>NUCLEOTIDE SEQUENCE [LARGE SCALE GENOMIC DNA]</scope>
    <source>
        <strain evidence="1">PN_DK_2014</strain>
    </source>
</reference>
<keyword evidence="2" id="KW-1185">Reference proteome</keyword>
<dbReference type="EMBL" id="JPKZ01000316">
    <property type="protein sequence ID" value="KHN87986.1"/>
    <property type="molecule type" value="Genomic_DNA"/>
</dbReference>
<dbReference type="AlphaFoldDB" id="A0A0B2VWQ6"/>
<comment type="caution">
    <text evidence="1">The sequence shown here is derived from an EMBL/GenBank/DDBJ whole genome shotgun (WGS) entry which is preliminary data.</text>
</comment>
<proteinExistence type="predicted"/>
<dbReference type="Proteomes" id="UP000031036">
    <property type="component" value="Unassembled WGS sequence"/>
</dbReference>
<accession>A0A0B2VWQ6</accession>
<sequence>MLIAFVVDRILFYCDRFIALAIPRARIRAEKYFCTFNPNSSDEPIEKHLLSKCANAQRIINEQKPPHHQTQFRQTRHLIVTSFDFKAIILMNTTAPYRNRRMYYDRDTRVGAVGREVSVRRRNRLWRSWPCRMTTVVNKASWPTPTRFCSSAKQKTIMQRQTCIGIQATFEEEMKEGVIV</sequence>
<evidence type="ECO:0000313" key="1">
    <source>
        <dbReference type="EMBL" id="KHN87986.1"/>
    </source>
</evidence>
<name>A0A0B2VWQ6_TOXCA</name>